<evidence type="ECO:0000256" key="2">
    <source>
        <dbReference type="ARBA" id="ARBA00023125"/>
    </source>
</evidence>
<dbReference type="AlphaFoldDB" id="A0A9X3HNC1"/>
<keyword evidence="2" id="KW-0238">DNA-binding</keyword>
<reference evidence="5" key="1">
    <citation type="submission" date="2022-12" db="EMBL/GenBank/DDBJ databases">
        <title>Genome of R. gnavus strain RSHDN_123.</title>
        <authorList>
            <person name="Abdugheni R."/>
        </authorList>
    </citation>
    <scope>NUCLEOTIDE SEQUENCE</scope>
    <source>
        <strain evidence="5">RSHDN_123</strain>
    </source>
</reference>
<comment type="caution">
    <text evidence="5">The sequence shown here is derived from an EMBL/GenBank/DDBJ whole genome shotgun (WGS) entry which is preliminary data.</text>
</comment>
<dbReference type="InterPro" id="IPR036390">
    <property type="entry name" value="WH_DNA-bd_sf"/>
</dbReference>
<protein>
    <submittedName>
        <fullName evidence="5">GntR family transcriptional regulator</fullName>
    </submittedName>
</protein>
<dbReference type="InterPro" id="IPR000524">
    <property type="entry name" value="Tscrpt_reg_HTH_GntR"/>
</dbReference>
<name>A0A9X3HNC1_MEDGN</name>
<dbReference type="PROSITE" id="PS50949">
    <property type="entry name" value="HTH_GNTR"/>
    <property type="match status" value="1"/>
</dbReference>
<keyword evidence="1" id="KW-0805">Transcription regulation</keyword>
<dbReference type="PANTHER" id="PTHR38445">
    <property type="entry name" value="HTH-TYPE TRANSCRIPTIONAL REPRESSOR YTRA"/>
    <property type="match status" value="1"/>
</dbReference>
<evidence type="ECO:0000313" key="6">
    <source>
        <dbReference type="Proteomes" id="UP001148455"/>
    </source>
</evidence>
<dbReference type="PANTHER" id="PTHR38445:SF7">
    <property type="entry name" value="GNTR-FAMILY TRANSCRIPTIONAL REGULATOR"/>
    <property type="match status" value="1"/>
</dbReference>
<dbReference type="GO" id="GO:0003700">
    <property type="term" value="F:DNA-binding transcription factor activity"/>
    <property type="evidence" value="ECO:0007669"/>
    <property type="project" value="InterPro"/>
</dbReference>
<dbReference type="SUPFAM" id="SSF46785">
    <property type="entry name" value="Winged helix' DNA-binding domain"/>
    <property type="match status" value="1"/>
</dbReference>
<evidence type="ECO:0000313" key="5">
    <source>
        <dbReference type="EMBL" id="MCZ7693767.1"/>
    </source>
</evidence>
<evidence type="ECO:0000256" key="3">
    <source>
        <dbReference type="ARBA" id="ARBA00023163"/>
    </source>
</evidence>
<dbReference type="SMART" id="SM00345">
    <property type="entry name" value="HTH_GNTR"/>
    <property type="match status" value="1"/>
</dbReference>
<dbReference type="EMBL" id="JAPZED010000005">
    <property type="protein sequence ID" value="MCZ7693767.1"/>
    <property type="molecule type" value="Genomic_DNA"/>
</dbReference>
<evidence type="ECO:0000259" key="4">
    <source>
        <dbReference type="PROSITE" id="PS50949"/>
    </source>
</evidence>
<feature type="domain" description="HTH gntR-type" evidence="4">
    <location>
        <begin position="11"/>
        <end position="79"/>
    </location>
</feature>
<dbReference type="RefSeq" id="WP_269762646.1">
    <property type="nucleotide sequence ID" value="NZ_JAPZEC010000005.1"/>
</dbReference>
<dbReference type="Gene3D" id="1.10.10.10">
    <property type="entry name" value="Winged helix-like DNA-binding domain superfamily/Winged helix DNA-binding domain"/>
    <property type="match status" value="1"/>
</dbReference>
<gene>
    <name evidence="5" type="ORF">O8D18_06900</name>
</gene>
<organism evidence="5 6">
    <name type="scientific">Mediterraneibacter gnavus</name>
    <name type="common">Ruminococcus gnavus</name>
    <dbReference type="NCBI Taxonomy" id="33038"/>
    <lineage>
        <taxon>Bacteria</taxon>
        <taxon>Bacillati</taxon>
        <taxon>Bacillota</taxon>
        <taxon>Clostridia</taxon>
        <taxon>Lachnospirales</taxon>
        <taxon>Lachnospiraceae</taxon>
        <taxon>Mediterraneibacter</taxon>
    </lineage>
</organism>
<accession>A0A9X3HNC1</accession>
<keyword evidence="3" id="KW-0804">Transcription</keyword>
<dbReference type="InterPro" id="IPR036388">
    <property type="entry name" value="WH-like_DNA-bd_sf"/>
</dbReference>
<sequence>MNILLKPGSSLPIYEQLVQSFKESMLNGELAPGDMLPSIRSLAKDLEISVITTKRAYEELEAENLIYSQPGKGFFVKQMDFRALQEEQLVQLEHTLTTCIEDAKKLSLSLDEFQDLILYLWKGRD</sequence>
<proteinExistence type="predicted"/>
<dbReference type="Proteomes" id="UP001148455">
    <property type="component" value="Unassembled WGS sequence"/>
</dbReference>
<dbReference type="GO" id="GO:0003677">
    <property type="term" value="F:DNA binding"/>
    <property type="evidence" value="ECO:0007669"/>
    <property type="project" value="UniProtKB-KW"/>
</dbReference>
<evidence type="ECO:0000256" key="1">
    <source>
        <dbReference type="ARBA" id="ARBA00023015"/>
    </source>
</evidence>
<dbReference type="Pfam" id="PF00392">
    <property type="entry name" value="GntR"/>
    <property type="match status" value="1"/>
</dbReference>
<dbReference type="CDD" id="cd07377">
    <property type="entry name" value="WHTH_GntR"/>
    <property type="match status" value="1"/>
</dbReference>